<protein>
    <submittedName>
        <fullName evidence="2">Uncharacterized protein</fullName>
    </submittedName>
</protein>
<gene>
    <name evidence="2" type="ORF">C2845_PM15G06330</name>
</gene>
<dbReference type="AlphaFoldDB" id="A0A3L6QDW0"/>
<evidence type="ECO:0000313" key="2">
    <source>
        <dbReference type="EMBL" id="RLM75397.1"/>
    </source>
</evidence>
<feature type="compositionally biased region" description="Polar residues" evidence="1">
    <location>
        <begin position="32"/>
        <end position="43"/>
    </location>
</feature>
<dbReference type="EMBL" id="PQIB02000013">
    <property type="protein sequence ID" value="RLM75397.1"/>
    <property type="molecule type" value="Genomic_DNA"/>
</dbReference>
<feature type="region of interest" description="Disordered" evidence="1">
    <location>
        <begin position="32"/>
        <end position="51"/>
    </location>
</feature>
<evidence type="ECO:0000256" key="1">
    <source>
        <dbReference type="SAM" id="MobiDB-lite"/>
    </source>
</evidence>
<name>A0A3L6QDW0_PANMI</name>
<keyword evidence="3" id="KW-1185">Reference proteome</keyword>
<sequence>MLVEHALRVWQMNQFSKGASSVLPRIGSQVHSYNAGTGSSTPAADSPLPLP</sequence>
<comment type="caution">
    <text evidence="2">The sequence shown here is derived from an EMBL/GenBank/DDBJ whole genome shotgun (WGS) entry which is preliminary data.</text>
</comment>
<evidence type="ECO:0000313" key="3">
    <source>
        <dbReference type="Proteomes" id="UP000275267"/>
    </source>
</evidence>
<reference evidence="3" key="1">
    <citation type="journal article" date="2019" name="Nat. Commun.">
        <title>The genome of broomcorn millet.</title>
        <authorList>
            <person name="Zou C."/>
            <person name="Miki D."/>
            <person name="Li D."/>
            <person name="Tang Q."/>
            <person name="Xiao L."/>
            <person name="Rajput S."/>
            <person name="Deng P."/>
            <person name="Jia W."/>
            <person name="Huang R."/>
            <person name="Zhang M."/>
            <person name="Sun Y."/>
            <person name="Hu J."/>
            <person name="Fu X."/>
            <person name="Schnable P.S."/>
            <person name="Li F."/>
            <person name="Zhang H."/>
            <person name="Feng B."/>
            <person name="Zhu X."/>
            <person name="Liu R."/>
            <person name="Schnable J.C."/>
            <person name="Zhu J.-K."/>
            <person name="Zhang H."/>
        </authorList>
    </citation>
    <scope>NUCLEOTIDE SEQUENCE [LARGE SCALE GENOMIC DNA]</scope>
</reference>
<dbReference type="Proteomes" id="UP000275267">
    <property type="component" value="Unassembled WGS sequence"/>
</dbReference>
<proteinExistence type="predicted"/>
<organism evidence="2 3">
    <name type="scientific">Panicum miliaceum</name>
    <name type="common">Proso millet</name>
    <name type="synonym">Broomcorn millet</name>
    <dbReference type="NCBI Taxonomy" id="4540"/>
    <lineage>
        <taxon>Eukaryota</taxon>
        <taxon>Viridiplantae</taxon>
        <taxon>Streptophyta</taxon>
        <taxon>Embryophyta</taxon>
        <taxon>Tracheophyta</taxon>
        <taxon>Spermatophyta</taxon>
        <taxon>Magnoliopsida</taxon>
        <taxon>Liliopsida</taxon>
        <taxon>Poales</taxon>
        <taxon>Poaceae</taxon>
        <taxon>PACMAD clade</taxon>
        <taxon>Panicoideae</taxon>
        <taxon>Panicodae</taxon>
        <taxon>Paniceae</taxon>
        <taxon>Panicinae</taxon>
        <taxon>Panicum</taxon>
        <taxon>Panicum sect. Panicum</taxon>
    </lineage>
</organism>
<accession>A0A3L6QDW0</accession>